<keyword evidence="3" id="KW-1185">Reference proteome</keyword>
<dbReference type="SUPFAM" id="SSF46785">
    <property type="entry name" value="Winged helix' DNA-binding domain"/>
    <property type="match status" value="1"/>
</dbReference>
<evidence type="ECO:0000313" key="2">
    <source>
        <dbReference type="EMBL" id="ASA23629.1"/>
    </source>
</evidence>
<dbReference type="PANTHER" id="PTHR33169:SF14">
    <property type="entry name" value="TRANSCRIPTIONAL REGULATOR RV3488"/>
    <property type="match status" value="1"/>
</dbReference>
<evidence type="ECO:0000259" key="1">
    <source>
        <dbReference type="Pfam" id="PF03551"/>
    </source>
</evidence>
<evidence type="ECO:0000313" key="3">
    <source>
        <dbReference type="Proteomes" id="UP000249890"/>
    </source>
</evidence>
<dbReference type="InterPro" id="IPR036390">
    <property type="entry name" value="WH_DNA-bd_sf"/>
</dbReference>
<name>A0A2Z2KM84_9BACL</name>
<proteinExistence type="predicted"/>
<dbReference type="AlphaFoldDB" id="A0A2Z2KM84"/>
<dbReference type="KEGG" id="pdh:B9T62_24245"/>
<gene>
    <name evidence="2" type="ORF">B9T62_24245</name>
</gene>
<dbReference type="PANTHER" id="PTHR33169">
    <property type="entry name" value="PADR-FAMILY TRANSCRIPTIONAL REGULATOR"/>
    <property type="match status" value="1"/>
</dbReference>
<feature type="domain" description="Transcription regulator PadR N-terminal" evidence="1">
    <location>
        <begin position="19"/>
        <end position="90"/>
    </location>
</feature>
<dbReference type="InterPro" id="IPR036388">
    <property type="entry name" value="WH-like_DNA-bd_sf"/>
</dbReference>
<dbReference type="EMBL" id="CP021780">
    <property type="protein sequence ID" value="ASA23629.1"/>
    <property type="molecule type" value="Genomic_DNA"/>
</dbReference>
<dbReference type="Proteomes" id="UP000249890">
    <property type="component" value="Chromosome"/>
</dbReference>
<protein>
    <submittedName>
        <fullName evidence="2">PadR family transcriptional regulator</fullName>
    </submittedName>
</protein>
<dbReference type="Pfam" id="PF03551">
    <property type="entry name" value="PadR"/>
    <property type="match status" value="1"/>
</dbReference>
<dbReference type="InterPro" id="IPR052509">
    <property type="entry name" value="Metal_resp_DNA-bind_regulator"/>
</dbReference>
<dbReference type="RefSeq" id="WP_087917616.1">
    <property type="nucleotide sequence ID" value="NZ_CP021780.1"/>
</dbReference>
<dbReference type="InterPro" id="IPR005149">
    <property type="entry name" value="Tscrpt_reg_PadR_N"/>
</dbReference>
<dbReference type="Gene3D" id="1.10.10.10">
    <property type="entry name" value="Winged helix-like DNA-binding domain superfamily/Winged helix DNA-binding domain"/>
    <property type="match status" value="1"/>
</dbReference>
<reference evidence="2 3" key="1">
    <citation type="submission" date="2017-06" db="EMBL/GenBank/DDBJ databases">
        <title>Complete genome sequence of Paenibacillus donghaensis KCTC 13049T isolated from East Sea sediment, South Korea.</title>
        <authorList>
            <person name="Jung B.K."/>
            <person name="Hong S.-J."/>
            <person name="Shin J.-H."/>
        </authorList>
    </citation>
    <scope>NUCLEOTIDE SEQUENCE [LARGE SCALE GENOMIC DNA]</scope>
    <source>
        <strain evidence="2 3">KCTC 13049</strain>
    </source>
</reference>
<accession>A0A2Z2KM84</accession>
<sequence>MEMTDWTSQVRRGIMEFCILLLVSRQPRYGYELVTLLEKWEQLAITEGTLYPLLRRMQKDNYLESFWQGSDYGPPRKYYSLTAAGAVLLETMSSEWSLLSFAVDQIQLYRGEDHL</sequence>
<organism evidence="2 3">
    <name type="scientific">Paenibacillus donghaensis</name>
    <dbReference type="NCBI Taxonomy" id="414771"/>
    <lineage>
        <taxon>Bacteria</taxon>
        <taxon>Bacillati</taxon>
        <taxon>Bacillota</taxon>
        <taxon>Bacilli</taxon>
        <taxon>Bacillales</taxon>
        <taxon>Paenibacillaceae</taxon>
        <taxon>Paenibacillus</taxon>
    </lineage>
</organism>
<dbReference type="OrthoDB" id="9791785at2"/>